<dbReference type="STRING" id="10195.A0A3M7SIP6"/>
<feature type="coiled-coil region" evidence="1">
    <location>
        <begin position="218"/>
        <end position="245"/>
    </location>
</feature>
<name>A0A3M7SIP6_BRAPC</name>
<feature type="compositionally biased region" description="Acidic residues" evidence="2">
    <location>
        <begin position="117"/>
        <end position="129"/>
    </location>
</feature>
<evidence type="ECO:0000256" key="1">
    <source>
        <dbReference type="SAM" id="Coils"/>
    </source>
</evidence>
<dbReference type="GO" id="GO:0006283">
    <property type="term" value="P:transcription-coupled nucleotide-excision repair"/>
    <property type="evidence" value="ECO:0007669"/>
    <property type="project" value="TreeGrafter"/>
</dbReference>
<accession>A0A3M7SIP6</accession>
<dbReference type="PANTHER" id="PTHR28670">
    <property type="entry name" value="UV-STIMULATED SCAFFOLD PROTEIN A"/>
    <property type="match status" value="1"/>
</dbReference>
<feature type="region of interest" description="Disordered" evidence="2">
    <location>
        <begin position="247"/>
        <end position="268"/>
    </location>
</feature>
<dbReference type="GO" id="GO:0005694">
    <property type="term" value="C:chromosome"/>
    <property type="evidence" value="ECO:0007669"/>
    <property type="project" value="TreeGrafter"/>
</dbReference>
<reference evidence="4 5" key="1">
    <citation type="journal article" date="2018" name="Sci. Rep.">
        <title>Genomic signatures of local adaptation to the degree of environmental predictability in rotifers.</title>
        <authorList>
            <person name="Franch-Gras L."/>
            <person name="Hahn C."/>
            <person name="Garcia-Roger E.M."/>
            <person name="Carmona M.J."/>
            <person name="Serra M."/>
            <person name="Gomez A."/>
        </authorList>
    </citation>
    <scope>NUCLEOTIDE SEQUENCE [LARGE SCALE GENOMIC DNA]</scope>
    <source>
        <strain evidence="4">HYR1</strain>
    </source>
</reference>
<dbReference type="InterPro" id="IPR049431">
    <property type="entry name" value="UVSSA_C"/>
</dbReference>
<comment type="caution">
    <text evidence="4">The sequence shown here is derived from an EMBL/GenBank/DDBJ whole genome shotgun (WGS) entry which is preliminary data.</text>
</comment>
<dbReference type="AlphaFoldDB" id="A0A3M7SIP6"/>
<evidence type="ECO:0000313" key="4">
    <source>
        <dbReference type="EMBL" id="RNA35487.1"/>
    </source>
</evidence>
<dbReference type="InterPro" id="IPR018610">
    <property type="entry name" value="UVSSA"/>
</dbReference>
<dbReference type="Pfam" id="PF09740">
    <property type="entry name" value="DUF2043"/>
    <property type="match status" value="1"/>
</dbReference>
<gene>
    <name evidence="4" type="ORF">BpHYR1_026710</name>
</gene>
<dbReference type="EMBL" id="REGN01001320">
    <property type="protein sequence ID" value="RNA35487.1"/>
    <property type="molecule type" value="Genomic_DNA"/>
</dbReference>
<evidence type="ECO:0000259" key="3">
    <source>
        <dbReference type="Pfam" id="PF09740"/>
    </source>
</evidence>
<protein>
    <submittedName>
        <fullName evidence="4">UV-stimulated scaffold A-like</fullName>
    </submittedName>
</protein>
<evidence type="ECO:0000256" key="2">
    <source>
        <dbReference type="SAM" id="MobiDB-lite"/>
    </source>
</evidence>
<dbReference type="GO" id="GO:0000993">
    <property type="term" value="F:RNA polymerase II complex binding"/>
    <property type="evidence" value="ECO:0007669"/>
    <property type="project" value="TreeGrafter"/>
</dbReference>
<keyword evidence="1" id="KW-0175">Coiled coil</keyword>
<keyword evidence="5" id="KW-1185">Reference proteome</keyword>
<sequence>AKIIKAWNDKFSPEYKRLQLGFEYLKNCKKVDFVSFSHQNSAHRAHVQKQNEKQQIFVNQKYKEYIKEMINLEPDIKNCIKQLEQSIKILIPSEDFFSNEDFIPAESKMTPTKQFSNEDEEESDDSDEELVEVPIKRTKEDIIADTNLEIHYLGFLDKESTCVEDLKNTQVKIEQYLKETDDNKIVIDIMKDLSKEIKNSHLYRINKWIKNFTQVREASEYLKQAIDLKNEAKNILKKFDDLNIKSEQQSQNPKDNFFEDISNNSLPGTSKMLAEQEEKKNFDEKDAKRSEMLKLAPVIDLDEMVYLNPVVQKVETQNPLFQRRENEVTHDLIENAHRLTKMSFVGNFEPVKWSCRAPLKNGKLCPRMDRHKCPLHGKIVARDQMGNIFNEKDKIEFEKNKVEVKPWQDAGLLADINAATGLNLTVDNKKAKKRKSGNITDLKKTASSSTERLKKKLLDSKSLRKIGSILDAIETRRNYEKFHHNYNYAIQS</sequence>
<dbReference type="Proteomes" id="UP000276133">
    <property type="component" value="Unassembled WGS sequence"/>
</dbReference>
<organism evidence="4 5">
    <name type="scientific">Brachionus plicatilis</name>
    <name type="common">Marine rotifer</name>
    <name type="synonym">Brachionus muelleri</name>
    <dbReference type="NCBI Taxonomy" id="10195"/>
    <lineage>
        <taxon>Eukaryota</taxon>
        <taxon>Metazoa</taxon>
        <taxon>Spiralia</taxon>
        <taxon>Gnathifera</taxon>
        <taxon>Rotifera</taxon>
        <taxon>Eurotatoria</taxon>
        <taxon>Monogononta</taxon>
        <taxon>Pseudotrocha</taxon>
        <taxon>Ploima</taxon>
        <taxon>Brachionidae</taxon>
        <taxon>Brachionus</taxon>
    </lineage>
</organism>
<dbReference type="PANTHER" id="PTHR28670:SF1">
    <property type="entry name" value="UV-STIMULATED SCAFFOLD PROTEIN A"/>
    <property type="match status" value="1"/>
</dbReference>
<feature type="non-terminal residue" evidence="4">
    <location>
        <position position="1"/>
    </location>
</feature>
<dbReference type="OrthoDB" id="5594015at2759"/>
<feature type="domain" description="UV-stimulated scaffold protein A C-terminal" evidence="3">
    <location>
        <begin position="320"/>
        <end position="390"/>
    </location>
</feature>
<evidence type="ECO:0000313" key="5">
    <source>
        <dbReference type="Proteomes" id="UP000276133"/>
    </source>
</evidence>
<dbReference type="GO" id="GO:0009411">
    <property type="term" value="P:response to UV"/>
    <property type="evidence" value="ECO:0007669"/>
    <property type="project" value="InterPro"/>
</dbReference>
<feature type="region of interest" description="Disordered" evidence="2">
    <location>
        <begin position="108"/>
        <end position="129"/>
    </location>
</feature>
<proteinExistence type="predicted"/>